<dbReference type="EMBL" id="BSFQ01000007">
    <property type="protein sequence ID" value="GLL11052.1"/>
    <property type="molecule type" value="Genomic_DNA"/>
</dbReference>
<dbReference type="PANTHER" id="PTHR36503:SF3">
    <property type="entry name" value="BLR0126 PROTEIN"/>
    <property type="match status" value="1"/>
</dbReference>
<dbReference type="InterPro" id="IPR004360">
    <property type="entry name" value="Glyas_Fos-R_dOase_dom"/>
</dbReference>
<comment type="caution">
    <text evidence="2">The sequence shown here is derived from an EMBL/GenBank/DDBJ whole genome shotgun (WGS) entry which is preliminary data.</text>
</comment>
<dbReference type="Gene3D" id="3.10.180.10">
    <property type="entry name" value="2,3-Dihydroxybiphenyl 1,2-Dioxygenase, domain 1"/>
    <property type="match status" value="1"/>
</dbReference>
<keyword evidence="3" id="KW-1185">Reference proteome</keyword>
<organism evidence="2 3">
    <name type="scientific">Pseudonocardia halophobica</name>
    <dbReference type="NCBI Taxonomy" id="29401"/>
    <lineage>
        <taxon>Bacteria</taxon>
        <taxon>Bacillati</taxon>
        <taxon>Actinomycetota</taxon>
        <taxon>Actinomycetes</taxon>
        <taxon>Pseudonocardiales</taxon>
        <taxon>Pseudonocardiaceae</taxon>
        <taxon>Pseudonocardia</taxon>
    </lineage>
</organism>
<dbReference type="RefSeq" id="WP_037038857.1">
    <property type="nucleotide sequence ID" value="NZ_BAAAUZ010000030.1"/>
</dbReference>
<dbReference type="Pfam" id="PF00903">
    <property type="entry name" value="Glyoxalase"/>
    <property type="match status" value="1"/>
</dbReference>
<name>A0A9W6NW44_9PSEU</name>
<evidence type="ECO:0000313" key="3">
    <source>
        <dbReference type="Proteomes" id="UP001143463"/>
    </source>
</evidence>
<reference evidence="2" key="1">
    <citation type="journal article" date="2014" name="Int. J. Syst. Evol. Microbiol.">
        <title>Complete genome sequence of Corynebacterium casei LMG S-19264T (=DSM 44701T), isolated from a smear-ripened cheese.</title>
        <authorList>
            <consortium name="US DOE Joint Genome Institute (JGI-PGF)"/>
            <person name="Walter F."/>
            <person name="Albersmeier A."/>
            <person name="Kalinowski J."/>
            <person name="Ruckert C."/>
        </authorList>
    </citation>
    <scope>NUCLEOTIDE SEQUENCE</scope>
    <source>
        <strain evidence="2">VKM Ac-1069</strain>
    </source>
</reference>
<sequence>MGPRPSSTVIEIVTADLAKALAFYRALGLEVPDGADDQPHVELPLPGGNRLAFDTEATIASFTADYTPPTGEGRLALAFGYDTPADVDAAHAALTSAGAPSEREPFDAFWGQRYATVRDPDGTHVDLFAALPQT</sequence>
<accession>A0A9W6NW44</accession>
<dbReference type="PROSITE" id="PS51819">
    <property type="entry name" value="VOC"/>
    <property type="match status" value="1"/>
</dbReference>
<dbReference type="InterPro" id="IPR029068">
    <property type="entry name" value="Glyas_Bleomycin-R_OHBP_Dase"/>
</dbReference>
<gene>
    <name evidence="2" type="ORF">GCM10017577_21930</name>
</gene>
<dbReference type="AlphaFoldDB" id="A0A9W6NW44"/>
<feature type="domain" description="VOC" evidence="1">
    <location>
        <begin position="4"/>
        <end position="130"/>
    </location>
</feature>
<evidence type="ECO:0000313" key="2">
    <source>
        <dbReference type="EMBL" id="GLL11052.1"/>
    </source>
</evidence>
<protein>
    <submittedName>
        <fullName evidence="2">Glyoxalase</fullName>
    </submittedName>
</protein>
<reference evidence="2" key="2">
    <citation type="submission" date="2023-01" db="EMBL/GenBank/DDBJ databases">
        <authorList>
            <person name="Sun Q."/>
            <person name="Evtushenko L."/>
        </authorList>
    </citation>
    <scope>NUCLEOTIDE SEQUENCE</scope>
    <source>
        <strain evidence="2">VKM Ac-1069</strain>
    </source>
</reference>
<proteinExistence type="predicted"/>
<evidence type="ECO:0000259" key="1">
    <source>
        <dbReference type="PROSITE" id="PS51819"/>
    </source>
</evidence>
<dbReference type="PANTHER" id="PTHR36503">
    <property type="entry name" value="BLR2520 PROTEIN"/>
    <property type="match status" value="1"/>
</dbReference>
<dbReference type="Proteomes" id="UP001143463">
    <property type="component" value="Unassembled WGS sequence"/>
</dbReference>
<dbReference type="InterPro" id="IPR037523">
    <property type="entry name" value="VOC_core"/>
</dbReference>
<dbReference type="SUPFAM" id="SSF54593">
    <property type="entry name" value="Glyoxalase/Bleomycin resistance protein/Dihydroxybiphenyl dioxygenase"/>
    <property type="match status" value="1"/>
</dbReference>